<dbReference type="InterPro" id="IPR037163">
    <property type="entry name" value="Spermidine_synt_N_sf"/>
</dbReference>
<dbReference type="InterPro" id="IPR029063">
    <property type="entry name" value="SAM-dependent_MTases_sf"/>
</dbReference>
<keyword evidence="2 9" id="KW-0963">Cytoplasm</keyword>
<dbReference type="GO" id="GO:0005634">
    <property type="term" value="C:nucleus"/>
    <property type="evidence" value="ECO:0007669"/>
    <property type="project" value="UniProtKB-SubCell"/>
</dbReference>
<dbReference type="GO" id="GO:0006596">
    <property type="term" value="P:polyamine biosynthetic process"/>
    <property type="evidence" value="ECO:0007669"/>
    <property type="project" value="UniProtKB-UniRule"/>
</dbReference>
<comment type="similarity">
    <text evidence="9">Belongs to the metallo-dependent hydrolases superfamily. Adenosine and AMP deaminases family. Adenine deaminase type 2 subfamily.</text>
</comment>
<dbReference type="HAMAP" id="MF_00198">
    <property type="entry name" value="Spermidine_synth"/>
    <property type="match status" value="1"/>
</dbReference>
<dbReference type="Gene3D" id="2.30.140.10">
    <property type="entry name" value="Spermidine synthase, tetramerisation domain"/>
    <property type="match status" value="1"/>
</dbReference>
<dbReference type="AlphaFoldDB" id="A0AAD5BGL6"/>
<evidence type="ECO:0000313" key="13">
    <source>
        <dbReference type="EMBL" id="KAI5961054.1"/>
    </source>
</evidence>
<dbReference type="Proteomes" id="UP001204833">
    <property type="component" value="Unassembled WGS sequence"/>
</dbReference>
<comment type="function">
    <text evidence="9">Catalyzes the hydrolytic deamination of adenine to hypoxanthine. Plays an important role in the purine salvage pathway and in nitrogen catabolism.</text>
</comment>
<name>A0AAD5BGL6_9ASCO</name>
<dbReference type="GO" id="GO:0016765">
    <property type="term" value="F:transferase activity, transferring alkyl or aryl (other than methyl) groups"/>
    <property type="evidence" value="ECO:0007669"/>
    <property type="project" value="UniProtKB-ARBA"/>
</dbReference>
<dbReference type="PROSITE" id="PS00485">
    <property type="entry name" value="A_DEAMINASE"/>
    <property type="match status" value="1"/>
</dbReference>
<dbReference type="GO" id="GO:0015940">
    <property type="term" value="P:pantothenate biosynthetic process"/>
    <property type="evidence" value="ECO:0007669"/>
    <property type="project" value="UniProtKB-ARBA"/>
</dbReference>
<feature type="binding site" evidence="9">
    <location>
        <position position="343"/>
    </location>
    <ligand>
        <name>Zn(2+)</name>
        <dbReference type="ChEBI" id="CHEBI:29105"/>
        <note>catalytic</note>
    </ligand>
</feature>
<dbReference type="Pfam" id="PF00962">
    <property type="entry name" value="A_deaminase"/>
    <property type="match status" value="1"/>
</dbReference>
<evidence type="ECO:0000256" key="2">
    <source>
        <dbReference type="ARBA" id="ARBA00022490"/>
    </source>
</evidence>
<protein>
    <recommendedName>
        <fullName evidence="9">Adenine deaminase</fullName>
        <shortName evidence="9">ADE</shortName>
        <ecNumber evidence="9">3.5.4.2</ecNumber>
    </recommendedName>
    <alternativeName>
        <fullName evidence="9">Adenine aminohydrolase</fullName>
        <shortName evidence="9">AAH</shortName>
    </alternativeName>
</protein>
<dbReference type="InterPro" id="IPR001045">
    <property type="entry name" value="Spermi_synthase"/>
</dbReference>
<dbReference type="NCBIfam" id="NF002010">
    <property type="entry name" value="PRK00811.1"/>
    <property type="match status" value="1"/>
</dbReference>
<dbReference type="CDD" id="cd01320">
    <property type="entry name" value="ADA"/>
    <property type="match status" value="1"/>
</dbReference>
<dbReference type="SUPFAM" id="SSF51556">
    <property type="entry name" value="Metallo-dependent hydrolases"/>
    <property type="match status" value="1"/>
</dbReference>
<dbReference type="GO" id="GO:0000034">
    <property type="term" value="F:adenine deaminase activity"/>
    <property type="evidence" value="ECO:0007669"/>
    <property type="project" value="UniProtKB-UniRule"/>
</dbReference>
<dbReference type="GO" id="GO:0009117">
    <property type="term" value="P:nucleotide metabolic process"/>
    <property type="evidence" value="ECO:0007669"/>
    <property type="project" value="UniProtKB-KW"/>
</dbReference>
<comment type="catalytic activity">
    <reaction evidence="9">
        <text>adenine + H2O + H(+) = hypoxanthine + NH4(+)</text>
        <dbReference type="Rhea" id="RHEA:23688"/>
        <dbReference type="ChEBI" id="CHEBI:15377"/>
        <dbReference type="ChEBI" id="CHEBI:15378"/>
        <dbReference type="ChEBI" id="CHEBI:16708"/>
        <dbReference type="ChEBI" id="CHEBI:17368"/>
        <dbReference type="ChEBI" id="CHEBI:28938"/>
        <dbReference type="EC" id="3.5.4.2"/>
    </reaction>
</comment>
<keyword evidence="5 9" id="KW-0378">Hydrolase</keyword>
<dbReference type="InterPro" id="IPR006330">
    <property type="entry name" value="Ado/ade_deaminase"/>
</dbReference>
<evidence type="ECO:0000256" key="1">
    <source>
        <dbReference type="ARBA" id="ARBA00007867"/>
    </source>
</evidence>
<feature type="binding site" evidence="9">
    <location>
        <position position="341"/>
    </location>
    <ligand>
        <name>Zn(2+)</name>
        <dbReference type="ChEBI" id="CHEBI:29105"/>
        <note>catalytic</note>
    </ligand>
</feature>
<dbReference type="Gene3D" id="3.40.50.150">
    <property type="entry name" value="Vaccinia Virus protein VP39"/>
    <property type="match status" value="1"/>
</dbReference>
<dbReference type="GO" id="GO:0043103">
    <property type="term" value="P:hypoxanthine salvage"/>
    <property type="evidence" value="ECO:0007669"/>
    <property type="project" value="UniProtKB-UniRule"/>
</dbReference>
<dbReference type="InterPro" id="IPR030374">
    <property type="entry name" value="PABS"/>
</dbReference>
<organism evidence="13 14">
    <name type="scientific">Candida theae</name>
    <dbReference type="NCBI Taxonomy" id="1198502"/>
    <lineage>
        <taxon>Eukaryota</taxon>
        <taxon>Fungi</taxon>
        <taxon>Dikarya</taxon>
        <taxon>Ascomycota</taxon>
        <taxon>Saccharomycotina</taxon>
        <taxon>Pichiomycetes</taxon>
        <taxon>Debaryomycetaceae</taxon>
        <taxon>Candida/Lodderomyces clade</taxon>
        <taxon>Candida</taxon>
    </lineage>
</organism>
<proteinExistence type="inferred from homology"/>
<evidence type="ECO:0000256" key="11">
    <source>
        <dbReference type="RuleBase" id="RU003836"/>
    </source>
</evidence>
<feature type="binding site" evidence="9">
    <location>
        <position position="529"/>
    </location>
    <ligand>
        <name>Zn(2+)</name>
        <dbReference type="ChEBI" id="CHEBI:29105"/>
        <note>catalytic</note>
    </ligand>
</feature>
<dbReference type="EMBL" id="JAIHNG010000081">
    <property type="protein sequence ID" value="KAI5961054.1"/>
    <property type="molecule type" value="Genomic_DNA"/>
</dbReference>
<dbReference type="NCBIfam" id="TIGR00417">
    <property type="entry name" value="speE"/>
    <property type="match status" value="1"/>
</dbReference>
<evidence type="ECO:0000313" key="14">
    <source>
        <dbReference type="Proteomes" id="UP001204833"/>
    </source>
</evidence>
<dbReference type="SUPFAM" id="SSF53335">
    <property type="entry name" value="S-adenosyl-L-methionine-dependent methyltransferases"/>
    <property type="match status" value="1"/>
</dbReference>
<dbReference type="PANTHER" id="PTHR43114">
    <property type="entry name" value="ADENINE DEAMINASE"/>
    <property type="match status" value="1"/>
</dbReference>
<evidence type="ECO:0000256" key="8">
    <source>
        <dbReference type="ARBA" id="ARBA00023242"/>
    </source>
</evidence>
<dbReference type="InterPro" id="IPR030373">
    <property type="entry name" value="PABS_CS"/>
</dbReference>
<dbReference type="Pfam" id="PF17284">
    <property type="entry name" value="Spermine_synt_N"/>
    <property type="match status" value="1"/>
</dbReference>
<evidence type="ECO:0000256" key="10">
    <source>
        <dbReference type="PROSITE-ProRule" id="PRU00354"/>
    </source>
</evidence>
<keyword evidence="10" id="KW-0620">Polyamine biosynthesis</keyword>
<keyword evidence="7 9" id="KW-0546">Nucleotide metabolism</keyword>
<dbReference type="GO" id="GO:0006146">
    <property type="term" value="P:adenine catabolic process"/>
    <property type="evidence" value="ECO:0007669"/>
    <property type="project" value="UniProtKB-UniRule"/>
</dbReference>
<feature type="site" description="Important for catalytic activity" evidence="9">
    <location>
        <position position="553"/>
    </location>
</feature>
<dbReference type="GO" id="GO:0005829">
    <property type="term" value="C:cytosol"/>
    <property type="evidence" value="ECO:0007669"/>
    <property type="project" value="TreeGrafter"/>
</dbReference>
<reference evidence="13 14" key="1">
    <citation type="journal article" date="2022" name="DNA Res.">
        <title>Genome analysis of five recently described species of the CUG-Ser clade uncovers Candida theae as a new hybrid lineage with pathogenic potential in the Candida parapsilosis species complex.</title>
        <authorList>
            <person name="Mixao V."/>
            <person name="Del Olmo V."/>
            <person name="Hegedusova E."/>
            <person name="Saus E."/>
            <person name="Pryszcz L."/>
            <person name="Cillingova A."/>
            <person name="Nosek J."/>
            <person name="Gabaldon T."/>
        </authorList>
    </citation>
    <scope>NUCLEOTIDE SEQUENCE [LARGE SCALE GENOMIC DNA]</scope>
    <source>
        <strain evidence="13 14">CBS 12239</strain>
    </source>
</reference>
<dbReference type="FunFam" id="2.30.140.10:FF:000001">
    <property type="entry name" value="SPE3p Spermidine synthase"/>
    <property type="match status" value="1"/>
</dbReference>
<keyword evidence="8 9" id="KW-0539">Nucleus</keyword>
<keyword evidence="4 9" id="KW-0479">Metal-binding</keyword>
<gene>
    <name evidence="9" type="primary">AAH1</name>
    <name evidence="13" type="ORF">KGF57_001803</name>
</gene>
<feature type="active site" description="Proton donor" evidence="9">
    <location>
        <position position="532"/>
    </location>
</feature>
<evidence type="ECO:0000256" key="9">
    <source>
        <dbReference type="HAMAP-Rule" id="MF_03145"/>
    </source>
</evidence>
<keyword evidence="6 9" id="KW-0862">Zinc</keyword>
<dbReference type="NCBIfam" id="TIGR01430">
    <property type="entry name" value="aden_deam"/>
    <property type="match status" value="1"/>
</dbReference>
<dbReference type="PANTHER" id="PTHR43114:SF6">
    <property type="entry name" value="ADENINE DEAMINASE"/>
    <property type="match status" value="1"/>
</dbReference>
<dbReference type="EC" id="3.5.4.2" evidence="9"/>
<feature type="active site" description="Proton acceptor" evidence="10">
    <location>
        <position position="168"/>
    </location>
</feature>
<dbReference type="InterPro" id="IPR032466">
    <property type="entry name" value="Metal_Hydrolase"/>
</dbReference>
<evidence type="ECO:0000256" key="6">
    <source>
        <dbReference type="ARBA" id="ARBA00022833"/>
    </source>
</evidence>
<feature type="binding site" evidence="9">
    <location>
        <position position="611"/>
    </location>
    <ligand>
        <name>substrate</name>
    </ligand>
</feature>
<evidence type="ECO:0000256" key="5">
    <source>
        <dbReference type="ARBA" id="ARBA00022801"/>
    </source>
</evidence>
<dbReference type="Gene3D" id="3.20.20.140">
    <property type="entry name" value="Metal-dependent hydrolases"/>
    <property type="match status" value="1"/>
</dbReference>
<comment type="similarity">
    <text evidence="1 11">Belongs to the spermidine/spermine synthase family.</text>
</comment>
<dbReference type="CDD" id="cd02440">
    <property type="entry name" value="AdoMet_MTases"/>
    <property type="match status" value="1"/>
</dbReference>
<dbReference type="HAMAP" id="MF_01962">
    <property type="entry name" value="Adenine_deaminase"/>
    <property type="match status" value="1"/>
</dbReference>
<keyword evidence="3 10" id="KW-0808">Transferase</keyword>
<dbReference type="FunFam" id="3.20.20.140:FF:000039">
    <property type="entry name" value="Adenine deaminase"/>
    <property type="match status" value="1"/>
</dbReference>
<feature type="domain" description="PABS" evidence="12">
    <location>
        <begin position="12"/>
        <end position="248"/>
    </location>
</feature>
<comment type="subcellular location">
    <subcellularLocation>
        <location evidence="9">Cytoplasm</location>
    </subcellularLocation>
    <subcellularLocation>
        <location evidence="9">Nucleus</location>
    </subcellularLocation>
</comment>
<dbReference type="GO" id="GO:0008270">
    <property type="term" value="F:zinc ion binding"/>
    <property type="evidence" value="ECO:0007669"/>
    <property type="project" value="UniProtKB-UniRule"/>
</dbReference>
<comment type="cofactor">
    <cofactor evidence="9">
        <name>Zn(2+)</name>
        <dbReference type="ChEBI" id="CHEBI:29105"/>
    </cofactor>
    <text evidence="9">Binds 1 zinc ion per subunit.</text>
</comment>
<dbReference type="InterPro" id="IPR006650">
    <property type="entry name" value="A/AMP_deam_AS"/>
</dbReference>
<dbReference type="InterPro" id="IPR001365">
    <property type="entry name" value="A_deaminase_dom"/>
</dbReference>
<evidence type="ECO:0000256" key="3">
    <source>
        <dbReference type="ARBA" id="ARBA00022679"/>
    </source>
</evidence>
<evidence type="ECO:0000259" key="12">
    <source>
        <dbReference type="PROSITE" id="PS51006"/>
    </source>
</evidence>
<dbReference type="GO" id="GO:0009168">
    <property type="term" value="P:purine ribonucleoside monophosphate biosynthetic process"/>
    <property type="evidence" value="ECO:0007669"/>
    <property type="project" value="InterPro"/>
</dbReference>
<evidence type="ECO:0000256" key="7">
    <source>
        <dbReference type="ARBA" id="ARBA00023080"/>
    </source>
</evidence>
<accession>A0AAD5BGL6</accession>
<dbReference type="InterPro" id="IPR028892">
    <property type="entry name" value="ADE"/>
</dbReference>
<evidence type="ECO:0000256" key="4">
    <source>
        <dbReference type="ARBA" id="ARBA00022723"/>
    </source>
</evidence>
<dbReference type="PROSITE" id="PS51006">
    <property type="entry name" value="PABS_2"/>
    <property type="match status" value="1"/>
</dbReference>
<dbReference type="InterPro" id="IPR035246">
    <property type="entry name" value="Spermidine_synt_N"/>
</dbReference>
<dbReference type="FunFam" id="3.40.50.150:FF:000013">
    <property type="entry name" value="Spermidine synthase"/>
    <property type="match status" value="1"/>
</dbReference>
<sequence length="673" mass="76731">MSEQLSHPSIKDGWFAEISETMWPGQAMSLKVEKVLHVEKSKYQDVLVFKSETYGNVLVLDNCIQVTERDEFSYQEMITHLALNSHPNPKKALVIGGGDGGVLREILKHESIEEAWLCDIDETVIEVSKKYLPEMSKSYNDPRTKVHIGDGFKFLEEYKNQFDVIITDSSDPEGPAESLFQKPYFQLLKEALTEKGVITTQAENMWIHMDIIAKLKKDCGEIFPIAEYAYTMIPTYPSGSIGFMVCSKDANANVRKPIRFDWSDDFVAKNLKYYNKEIHEASFILPNWADQNHFLEKWASQETYSLELSSLSSPVAMTLTKYECTSSVHSFLKELPKCEHHLHLEGTLEPHLLFKLAKRNHIELPASFPSTIDKCKARYDDFADLQDFLDHYYVGMSVLITEQDFYDLAMDYFAKAKEDGCLHSEVFFDPQGHLERGIEFDVVVSGFNRACEDARAQFGTTNKLIMCLLRHLPSADGKQVIESAGKYYQEGIIHGLGLDSSEKPFPPELFEECYSLLKENHPHVELTAHAGEEGDHTYVEKSLDTLKVTRIDHGVNSKHSESLMQRLKEEQIMLSLCPLSNVKLQVVQDVGHLPIDFFLEKGVPFSINSDDPAYFGGYILDNYLAVHSRFGFTLEQWKQISLNGINGSWCEESRKQELRLLVEKVCAKYAALL</sequence>
<dbReference type="Pfam" id="PF01564">
    <property type="entry name" value="Spermine_synth"/>
    <property type="match status" value="1"/>
</dbReference>
<comment type="caution">
    <text evidence="13">The sequence shown here is derived from an EMBL/GenBank/DDBJ whole genome shotgun (WGS) entry which is preliminary data.</text>
</comment>
<dbReference type="PROSITE" id="PS01330">
    <property type="entry name" value="PABS_1"/>
    <property type="match status" value="1"/>
</dbReference>
<feature type="binding site" evidence="9">
    <location>
        <position position="610"/>
    </location>
    <ligand>
        <name>Zn(2+)</name>
        <dbReference type="ChEBI" id="CHEBI:29105"/>
        <note>catalytic</note>
    </ligand>
</feature>
<keyword evidence="14" id="KW-1185">Reference proteome</keyword>